<dbReference type="EMBL" id="FCON02000001">
    <property type="protein sequence ID" value="SAL11614.1"/>
    <property type="molecule type" value="Genomic_DNA"/>
</dbReference>
<name>A0A158EVQ5_9BURK</name>
<comment type="caution">
    <text evidence="4">The sequence shown here is derived from an EMBL/GenBank/DDBJ whole genome shotgun (WGS) entry which is preliminary data.</text>
</comment>
<dbReference type="Proteomes" id="UP000054770">
    <property type="component" value="Unassembled WGS sequence"/>
</dbReference>
<evidence type="ECO:0000313" key="4">
    <source>
        <dbReference type="EMBL" id="SAL11614.1"/>
    </source>
</evidence>
<dbReference type="NCBIfam" id="TIGR00021">
    <property type="entry name" value="rpiA"/>
    <property type="match status" value="1"/>
</dbReference>
<keyword evidence="2 3" id="KW-0413">Isomerase</keyword>
<comment type="function">
    <text evidence="3">Catalyzes the reversible conversion of ribose-5-phosphate to ribulose 5-phosphate.</text>
</comment>
<dbReference type="InterPro" id="IPR037171">
    <property type="entry name" value="NagB/RpiA_transferase-like"/>
</dbReference>
<dbReference type="OrthoDB" id="5870696at2"/>
<feature type="binding site" evidence="3">
    <location>
        <begin position="32"/>
        <end position="35"/>
    </location>
    <ligand>
        <name>substrate</name>
    </ligand>
</feature>
<comment type="pathway">
    <text evidence="3">Carbohydrate degradation; pentose phosphate pathway; D-ribose 5-phosphate from D-ribulose 5-phosphate (non-oxidative stage): step 1/1.</text>
</comment>
<dbReference type="InterPro" id="IPR020672">
    <property type="entry name" value="Ribose5P_isomerase_typA_subgr"/>
</dbReference>
<reference evidence="4" key="1">
    <citation type="submission" date="2016-01" db="EMBL/GenBank/DDBJ databases">
        <authorList>
            <person name="Peeters C."/>
        </authorList>
    </citation>
    <scope>NUCLEOTIDE SEQUENCE [LARGE SCALE GENOMIC DNA]</scope>
    <source>
        <strain evidence="4">LMG 22940</strain>
    </source>
</reference>
<dbReference type="AlphaFoldDB" id="A0A158EVQ5"/>
<dbReference type="FunFam" id="3.40.50.1360:FF:000001">
    <property type="entry name" value="Ribose-5-phosphate isomerase A"/>
    <property type="match status" value="1"/>
</dbReference>
<organism evidence="4 5">
    <name type="scientific">Caballeronia choica</name>
    <dbReference type="NCBI Taxonomy" id="326476"/>
    <lineage>
        <taxon>Bacteria</taxon>
        <taxon>Pseudomonadati</taxon>
        <taxon>Pseudomonadota</taxon>
        <taxon>Betaproteobacteria</taxon>
        <taxon>Burkholderiales</taxon>
        <taxon>Burkholderiaceae</taxon>
        <taxon>Caballeronia</taxon>
    </lineage>
</organism>
<dbReference type="GO" id="GO:0006014">
    <property type="term" value="P:D-ribose metabolic process"/>
    <property type="evidence" value="ECO:0007669"/>
    <property type="project" value="TreeGrafter"/>
</dbReference>
<dbReference type="GO" id="GO:0004751">
    <property type="term" value="F:ribose-5-phosphate isomerase activity"/>
    <property type="evidence" value="ECO:0007669"/>
    <property type="project" value="UniProtKB-UniRule"/>
</dbReference>
<dbReference type="HAMAP" id="MF_00170">
    <property type="entry name" value="Rib_5P_isom_A"/>
    <property type="match status" value="1"/>
</dbReference>
<evidence type="ECO:0000256" key="3">
    <source>
        <dbReference type="HAMAP-Rule" id="MF_00170"/>
    </source>
</evidence>
<sequence>MTQDELKQLVGQAAADYVNATVPEGSVIGVGTGSTANCFIDAIARSRARYRGAVSSSLASTARLESHGFKVFDLNEIDSLPVYVDGADEIDAHGAMIKGGGGALTREKIVASVSDVFVCIADASKRVAVMGGFPLPIEVVPMARTAIGRRVTALGGVPIVRVQKDGLPFITDNGNEIIDVKGLKITDPRALEAQVNAWPGVVTVGLFAARGANLCLLGTESGVERIDYTQQQG</sequence>
<dbReference type="PANTHER" id="PTHR11934">
    <property type="entry name" value="RIBOSE-5-PHOSPHATE ISOMERASE"/>
    <property type="match status" value="1"/>
</dbReference>
<proteinExistence type="inferred from homology"/>
<dbReference type="NCBIfam" id="NF001924">
    <property type="entry name" value="PRK00702.1"/>
    <property type="match status" value="1"/>
</dbReference>
<feature type="binding site" evidence="3">
    <location>
        <begin position="85"/>
        <end position="88"/>
    </location>
    <ligand>
        <name>substrate</name>
    </ligand>
</feature>
<dbReference type="GO" id="GO:0009052">
    <property type="term" value="P:pentose-phosphate shunt, non-oxidative branch"/>
    <property type="evidence" value="ECO:0007669"/>
    <property type="project" value="UniProtKB-UniRule"/>
</dbReference>
<evidence type="ECO:0000256" key="2">
    <source>
        <dbReference type="ARBA" id="ARBA00023235"/>
    </source>
</evidence>
<dbReference type="Gene3D" id="3.30.70.260">
    <property type="match status" value="1"/>
</dbReference>
<comment type="catalytic activity">
    <reaction evidence="1 3">
        <text>aldehydo-D-ribose 5-phosphate = D-ribulose 5-phosphate</text>
        <dbReference type="Rhea" id="RHEA:14657"/>
        <dbReference type="ChEBI" id="CHEBI:58121"/>
        <dbReference type="ChEBI" id="CHEBI:58273"/>
        <dbReference type="EC" id="5.3.1.6"/>
    </reaction>
</comment>
<feature type="binding site" evidence="3">
    <location>
        <position position="125"/>
    </location>
    <ligand>
        <name>substrate</name>
    </ligand>
</feature>
<evidence type="ECO:0000313" key="5">
    <source>
        <dbReference type="Proteomes" id="UP000054770"/>
    </source>
</evidence>
<keyword evidence="5" id="KW-1185">Reference proteome</keyword>
<feature type="binding site" evidence="3">
    <location>
        <begin position="98"/>
        <end position="101"/>
    </location>
    <ligand>
        <name>substrate</name>
    </ligand>
</feature>
<gene>
    <name evidence="3" type="primary">rpiA</name>
    <name evidence="4" type="ORF">AWB68_00032</name>
</gene>
<comment type="subunit">
    <text evidence="3">Homodimer.</text>
</comment>
<dbReference type="PANTHER" id="PTHR11934:SF0">
    <property type="entry name" value="RIBOSE-5-PHOSPHATE ISOMERASE"/>
    <property type="match status" value="1"/>
</dbReference>
<dbReference type="GO" id="GO:0005829">
    <property type="term" value="C:cytosol"/>
    <property type="evidence" value="ECO:0007669"/>
    <property type="project" value="TreeGrafter"/>
</dbReference>
<dbReference type="Gene3D" id="3.40.50.1360">
    <property type="match status" value="1"/>
</dbReference>
<dbReference type="CDD" id="cd01398">
    <property type="entry name" value="RPI_A"/>
    <property type="match status" value="1"/>
</dbReference>
<comment type="similarity">
    <text evidence="3">Belongs to the ribose 5-phosphate isomerase family.</text>
</comment>
<dbReference type="Pfam" id="PF06026">
    <property type="entry name" value="Rib_5-P_isom_A"/>
    <property type="match status" value="1"/>
</dbReference>
<dbReference type="EC" id="5.3.1.6" evidence="3"/>
<dbReference type="SUPFAM" id="SSF75445">
    <property type="entry name" value="D-ribose-5-phosphate isomerase (RpiA), lid domain"/>
    <property type="match status" value="1"/>
</dbReference>
<evidence type="ECO:0000256" key="1">
    <source>
        <dbReference type="ARBA" id="ARBA00001713"/>
    </source>
</evidence>
<protein>
    <recommendedName>
        <fullName evidence="3">Ribose-5-phosphate isomerase A</fullName>
        <ecNumber evidence="3">5.3.1.6</ecNumber>
    </recommendedName>
    <alternativeName>
        <fullName evidence="3">Phosphoriboisomerase A</fullName>
        <shortName evidence="3">PRI</shortName>
    </alternativeName>
</protein>
<feature type="active site" description="Proton acceptor" evidence="3">
    <location>
        <position position="107"/>
    </location>
</feature>
<dbReference type="RefSeq" id="WP_087642343.1">
    <property type="nucleotide sequence ID" value="NZ_FCON02000001.1"/>
</dbReference>
<dbReference type="InterPro" id="IPR004788">
    <property type="entry name" value="Ribose5P_isomerase_type_A"/>
</dbReference>
<dbReference type="SUPFAM" id="SSF100950">
    <property type="entry name" value="NagB/RpiA/CoA transferase-like"/>
    <property type="match status" value="1"/>
</dbReference>
<dbReference type="UniPathway" id="UPA00115">
    <property type="reaction ID" value="UER00412"/>
</dbReference>
<accession>A0A158EVQ5</accession>